<dbReference type="EMBL" id="OY288114">
    <property type="protein sequence ID" value="CAJ0881472.1"/>
    <property type="molecule type" value="Genomic_DNA"/>
</dbReference>
<evidence type="ECO:0000256" key="6">
    <source>
        <dbReference type="ARBA" id="ARBA00047665"/>
    </source>
</evidence>
<dbReference type="GO" id="GO:0004047">
    <property type="term" value="F:aminomethyltransferase activity"/>
    <property type="evidence" value="ECO:0007669"/>
    <property type="project" value="UniProtKB-EC"/>
</dbReference>
<feature type="domain" description="GCVT N-terminal" evidence="7">
    <location>
        <begin position="36"/>
        <end position="283"/>
    </location>
</feature>
<dbReference type="SUPFAM" id="SSF103025">
    <property type="entry name" value="Folate-binding domain"/>
    <property type="match status" value="1"/>
</dbReference>
<evidence type="ECO:0000256" key="5">
    <source>
        <dbReference type="ARBA" id="ARBA00031395"/>
    </source>
</evidence>
<evidence type="ECO:0000256" key="4">
    <source>
        <dbReference type="ARBA" id="ARBA00022679"/>
    </source>
</evidence>
<evidence type="ECO:0000259" key="7">
    <source>
        <dbReference type="Pfam" id="PF01571"/>
    </source>
</evidence>
<evidence type="ECO:0000313" key="9">
    <source>
        <dbReference type="EMBL" id="CAJ0881472.1"/>
    </source>
</evidence>
<evidence type="ECO:0000256" key="2">
    <source>
        <dbReference type="ARBA" id="ARBA00012616"/>
    </source>
</evidence>
<dbReference type="AlphaFoldDB" id="A0AA48RF81"/>
<proteinExistence type="inferred from homology"/>
<comment type="catalytic activity">
    <reaction evidence="6">
        <text>N(6)-[(R)-S(8)-aminomethyldihydrolipoyl]-L-lysyl-[protein] + (6S)-5,6,7,8-tetrahydrofolate = N(6)-[(R)-dihydrolipoyl]-L-lysyl-[protein] + (6R)-5,10-methylene-5,6,7,8-tetrahydrofolate + NH4(+)</text>
        <dbReference type="Rhea" id="RHEA:16945"/>
        <dbReference type="Rhea" id="RHEA-COMP:10475"/>
        <dbReference type="Rhea" id="RHEA-COMP:10492"/>
        <dbReference type="ChEBI" id="CHEBI:15636"/>
        <dbReference type="ChEBI" id="CHEBI:28938"/>
        <dbReference type="ChEBI" id="CHEBI:57453"/>
        <dbReference type="ChEBI" id="CHEBI:83100"/>
        <dbReference type="ChEBI" id="CHEBI:83143"/>
        <dbReference type="EC" id="2.1.2.10"/>
    </reaction>
</comment>
<name>A0AA48RF81_9ZZZZ</name>
<dbReference type="GO" id="GO:0005960">
    <property type="term" value="C:glycine cleavage complex"/>
    <property type="evidence" value="ECO:0007669"/>
    <property type="project" value="InterPro"/>
</dbReference>
<dbReference type="GO" id="GO:0008483">
    <property type="term" value="F:transaminase activity"/>
    <property type="evidence" value="ECO:0007669"/>
    <property type="project" value="UniProtKB-KW"/>
</dbReference>
<sequence length="396" mass="42352">MRDIRKLRLKPHAGESLVTVQPNSENAPLAHLALDSLHRALGARMAPFAGYEMPLQYASGIVSETLHTRQKAGLFDVSHMGQAILAGAGAARALETLTPADLIGLAPGRTRYTQLLNDKGGVLDDLMVTRLPGVEERLLLVVNASRKAEDFALIRERLPQLDFLPLSRALIALQGPRAASVLGALLPGAEDLPFLGWQAFEEGPTSIFVSRSGYTGEDGFEISIRPENAESFVKALLDNDEVAPAGLGARDALRLEAGLPLYGHELDETTDPVEAGLAWSIGKRRRAEGGFPGFARIAAALRDGPARLRVGLLPQSKAPVREGAMLIAPSGEVVGHVTSGGFSPTLQRPIAMGYVARARAQTGAQLATDLRGTRVQLDVAPLPFVAHRYYKHKEAA</sequence>
<evidence type="ECO:0000256" key="1">
    <source>
        <dbReference type="ARBA" id="ARBA00008609"/>
    </source>
</evidence>
<dbReference type="NCBIfam" id="NF001567">
    <property type="entry name" value="PRK00389.1"/>
    <property type="match status" value="1"/>
</dbReference>
<comment type="similarity">
    <text evidence="1">Belongs to the GcvT family.</text>
</comment>
<keyword evidence="4 9" id="KW-0808">Transferase</keyword>
<dbReference type="InterPro" id="IPR006222">
    <property type="entry name" value="GCVT_N"/>
</dbReference>
<dbReference type="PIRSF" id="PIRSF006487">
    <property type="entry name" value="GcvT"/>
    <property type="match status" value="1"/>
</dbReference>
<gene>
    <name evidence="9" type="primary">gcvT/AMT</name>
    <name evidence="9" type="ORF">AMST5_03248</name>
</gene>
<dbReference type="NCBIfam" id="NF010093">
    <property type="entry name" value="PRK13579.1"/>
    <property type="match status" value="1"/>
</dbReference>
<dbReference type="Gene3D" id="3.30.70.1400">
    <property type="entry name" value="Aminomethyltransferase beta-barrel domains"/>
    <property type="match status" value="1"/>
</dbReference>
<dbReference type="SUPFAM" id="SSF101790">
    <property type="entry name" value="Aminomethyltransferase beta-barrel domain"/>
    <property type="match status" value="1"/>
</dbReference>
<organism evidence="9">
    <name type="scientific">freshwater sediment metagenome</name>
    <dbReference type="NCBI Taxonomy" id="556182"/>
    <lineage>
        <taxon>unclassified sequences</taxon>
        <taxon>metagenomes</taxon>
        <taxon>ecological metagenomes</taxon>
    </lineage>
</organism>
<feature type="domain" description="Aminomethyltransferase C-terminal" evidence="8">
    <location>
        <begin position="309"/>
        <end position="385"/>
    </location>
</feature>
<dbReference type="EC" id="2.1.2.10" evidence="2"/>
<evidence type="ECO:0000259" key="8">
    <source>
        <dbReference type="Pfam" id="PF08669"/>
    </source>
</evidence>
<evidence type="ECO:0000256" key="3">
    <source>
        <dbReference type="ARBA" id="ARBA00022576"/>
    </source>
</evidence>
<dbReference type="Gene3D" id="4.10.1250.10">
    <property type="entry name" value="Aminomethyltransferase fragment"/>
    <property type="match status" value="1"/>
</dbReference>
<dbReference type="Pfam" id="PF08669">
    <property type="entry name" value="GCV_T_C"/>
    <property type="match status" value="1"/>
</dbReference>
<dbReference type="InterPro" id="IPR027266">
    <property type="entry name" value="TrmE/GcvT-like"/>
</dbReference>
<reference evidence="9" key="1">
    <citation type="submission" date="2023-07" db="EMBL/GenBank/DDBJ databases">
        <authorList>
            <person name="Pelsma A.J. K."/>
        </authorList>
    </citation>
    <scope>NUCLEOTIDE SEQUENCE</scope>
</reference>
<dbReference type="Gene3D" id="3.30.1360.120">
    <property type="entry name" value="Probable tRNA modification gtpase trme, domain 1"/>
    <property type="match status" value="1"/>
</dbReference>
<keyword evidence="3" id="KW-0032">Aminotransferase</keyword>
<dbReference type="PANTHER" id="PTHR43757:SF2">
    <property type="entry name" value="AMINOMETHYLTRANSFERASE, MITOCHONDRIAL"/>
    <property type="match status" value="1"/>
</dbReference>
<dbReference type="InterPro" id="IPR028896">
    <property type="entry name" value="GcvT/YgfZ/DmdA"/>
</dbReference>
<accession>A0AA48RF81</accession>
<dbReference type="GO" id="GO:0006546">
    <property type="term" value="P:glycine catabolic process"/>
    <property type="evidence" value="ECO:0007669"/>
    <property type="project" value="InterPro"/>
</dbReference>
<dbReference type="InterPro" id="IPR029043">
    <property type="entry name" value="GcvT/YgfZ_C"/>
</dbReference>
<dbReference type="Gene3D" id="2.40.30.110">
    <property type="entry name" value="Aminomethyltransferase beta-barrel domains"/>
    <property type="match status" value="1"/>
</dbReference>
<protein>
    <recommendedName>
        <fullName evidence="2">aminomethyltransferase</fullName>
        <ecNumber evidence="2">2.1.2.10</ecNumber>
    </recommendedName>
    <alternativeName>
        <fullName evidence="5">Glycine cleavage system T protein</fullName>
    </alternativeName>
</protein>
<dbReference type="PANTHER" id="PTHR43757">
    <property type="entry name" value="AMINOMETHYLTRANSFERASE"/>
    <property type="match status" value="1"/>
</dbReference>
<dbReference type="NCBIfam" id="TIGR00528">
    <property type="entry name" value="gcvT"/>
    <property type="match status" value="1"/>
</dbReference>
<dbReference type="InterPro" id="IPR006223">
    <property type="entry name" value="GcvT"/>
</dbReference>
<dbReference type="Pfam" id="PF01571">
    <property type="entry name" value="GCV_T"/>
    <property type="match status" value="1"/>
</dbReference>
<dbReference type="InterPro" id="IPR013977">
    <property type="entry name" value="GcvT_C"/>
</dbReference>